<feature type="compositionally biased region" description="Polar residues" evidence="1">
    <location>
        <begin position="310"/>
        <end position="326"/>
    </location>
</feature>
<dbReference type="EMBL" id="JBICBT010000458">
    <property type="protein sequence ID" value="KAL3113022.1"/>
    <property type="molecule type" value="Genomic_DNA"/>
</dbReference>
<organism evidence="3 4">
    <name type="scientific">Heterodera trifolii</name>
    <dbReference type="NCBI Taxonomy" id="157864"/>
    <lineage>
        <taxon>Eukaryota</taxon>
        <taxon>Metazoa</taxon>
        <taxon>Ecdysozoa</taxon>
        <taxon>Nematoda</taxon>
        <taxon>Chromadorea</taxon>
        <taxon>Rhabditida</taxon>
        <taxon>Tylenchina</taxon>
        <taxon>Tylenchomorpha</taxon>
        <taxon>Tylenchoidea</taxon>
        <taxon>Heteroderidae</taxon>
        <taxon>Heteroderinae</taxon>
        <taxon>Heterodera</taxon>
    </lineage>
</organism>
<dbReference type="Proteomes" id="UP001620626">
    <property type="component" value="Unassembled WGS sequence"/>
</dbReference>
<dbReference type="InterPro" id="IPR036390">
    <property type="entry name" value="WH_DNA-bd_sf"/>
</dbReference>
<dbReference type="SUPFAM" id="SSF46785">
    <property type="entry name" value="Winged helix' DNA-binding domain"/>
    <property type="match status" value="1"/>
</dbReference>
<comment type="caution">
    <text evidence="3">The sequence shown here is derived from an EMBL/GenBank/DDBJ whole genome shotgun (WGS) entry which is preliminary data.</text>
</comment>
<evidence type="ECO:0000259" key="2">
    <source>
        <dbReference type="SMART" id="SM01075"/>
    </source>
</evidence>
<feature type="region of interest" description="Disordered" evidence="1">
    <location>
        <begin position="295"/>
        <end position="337"/>
    </location>
</feature>
<proteinExistence type="predicted"/>
<dbReference type="InterPro" id="IPR045173">
    <property type="entry name" value="Cdt1"/>
</dbReference>
<keyword evidence="4" id="KW-1185">Reference proteome</keyword>
<feature type="compositionally biased region" description="Polar residues" evidence="1">
    <location>
        <begin position="146"/>
        <end position="159"/>
    </location>
</feature>
<feature type="region of interest" description="Disordered" evidence="1">
    <location>
        <begin position="144"/>
        <end position="173"/>
    </location>
</feature>
<accession>A0ABD2LDP7</accession>
<dbReference type="AlphaFoldDB" id="A0ABD2LDP7"/>
<sequence>MSSTFNDEYYQRRMHAEFVPLPKGVSEVLYRDFGFSLLPDKYDKLNRFFNEMERVLQISFGREQRMTFAQISANVEKNSGRKFTTDHLAQINSIYPEAYTFKWEKPRNKRGTVTEKWDLVVKQNVQGDKDISAFVLKSTDKEQTVPKANSTERTAQNASPCKVPSSPIGVGKLISPTKARRDRDFILRSPTKKQIISTPICSTLCDKRMKMDAKRMLWRKMIFRHLLVTRVREAHQKFLDEKKLCPPTDEQMLHSDFQKTMNKIVPEISGTLPQKPVEISFRDTDIRSFLQSVKPNKNAKREKTPEKGTFSISKSEPQTPVKTNLGNVKAEPQTPKTPMEQRLRAKFAAKTAFQNVDEDGIRKRRAMLYRLKEDILEVVRAHLNLNKASTVALGNRELLQKLGRETNPGNLLEHLQLLCEIVPKNVCRIESTNSSADQHHFKLHSDVGPDWLQKVQIPIKEEIDSLDLKLGPPTIPKSPSSLF</sequence>
<gene>
    <name evidence="3" type="ORF">niasHT_013487</name>
</gene>
<dbReference type="InterPro" id="IPR014939">
    <property type="entry name" value="CDT1_Gemini-bd-like"/>
</dbReference>
<reference evidence="3 4" key="1">
    <citation type="submission" date="2024-10" db="EMBL/GenBank/DDBJ databases">
        <authorList>
            <person name="Kim D."/>
        </authorList>
    </citation>
    <scope>NUCLEOTIDE SEQUENCE [LARGE SCALE GENOMIC DNA]</scope>
    <source>
        <strain evidence="3">BH-2024</strain>
    </source>
</reference>
<dbReference type="PANTHER" id="PTHR28637">
    <property type="entry name" value="DNA REPLICATION FACTOR CDT1"/>
    <property type="match status" value="1"/>
</dbReference>
<name>A0ABD2LDP7_9BILA</name>
<feature type="domain" description="CDT1 Geminin-binding" evidence="2">
    <location>
        <begin position="38"/>
        <end position="274"/>
    </location>
</feature>
<protein>
    <recommendedName>
        <fullName evidence="2">CDT1 Geminin-binding domain-containing protein</fullName>
    </recommendedName>
</protein>
<evidence type="ECO:0000313" key="3">
    <source>
        <dbReference type="EMBL" id="KAL3113022.1"/>
    </source>
</evidence>
<evidence type="ECO:0000256" key="1">
    <source>
        <dbReference type="SAM" id="MobiDB-lite"/>
    </source>
</evidence>
<dbReference type="PANTHER" id="PTHR28637:SF1">
    <property type="entry name" value="DNA REPLICATION FACTOR CDT1"/>
    <property type="match status" value="1"/>
</dbReference>
<evidence type="ECO:0000313" key="4">
    <source>
        <dbReference type="Proteomes" id="UP001620626"/>
    </source>
</evidence>
<dbReference type="SMART" id="SM01075">
    <property type="entry name" value="CDT1"/>
    <property type="match status" value="1"/>
</dbReference>
<dbReference type="Pfam" id="PF08839">
    <property type="entry name" value="CDT1"/>
    <property type="match status" value="1"/>
</dbReference>